<dbReference type="Gene3D" id="2.60.120.10">
    <property type="entry name" value="Jelly Rolls"/>
    <property type="match status" value="1"/>
</dbReference>
<keyword evidence="2" id="KW-1185">Reference proteome</keyword>
<dbReference type="InterPro" id="IPR014710">
    <property type="entry name" value="RmlC-like_jellyroll"/>
</dbReference>
<dbReference type="InterPro" id="IPR011051">
    <property type="entry name" value="RmlC_Cupin_sf"/>
</dbReference>
<organism evidence="1 2">
    <name type="scientific">Pseudonocardia xishanensis</name>
    <dbReference type="NCBI Taxonomy" id="630995"/>
    <lineage>
        <taxon>Bacteria</taxon>
        <taxon>Bacillati</taxon>
        <taxon>Actinomycetota</taxon>
        <taxon>Actinomycetes</taxon>
        <taxon>Pseudonocardiales</taxon>
        <taxon>Pseudonocardiaceae</taxon>
        <taxon>Pseudonocardia</taxon>
    </lineage>
</organism>
<evidence type="ECO:0000313" key="1">
    <source>
        <dbReference type="EMBL" id="GAA4555503.1"/>
    </source>
</evidence>
<evidence type="ECO:0000313" key="2">
    <source>
        <dbReference type="Proteomes" id="UP001501598"/>
    </source>
</evidence>
<accession>A0ABP8RZH4</accession>
<dbReference type="EMBL" id="BAABGT010000093">
    <property type="protein sequence ID" value="GAA4555503.1"/>
    <property type="molecule type" value="Genomic_DNA"/>
</dbReference>
<sequence length="158" mass="17571">MTTAPTTADGYDPSAPHARRFPRVITPAEIDALPRMRFSEGIDQTIFLSRERDDARHFRQGCCWIAADAVTYAWFPANFDEYQFCEEGLVRVNVEDAAGQRIVLEAAPGEHIYLPAGFHYELEATGVPTRFLFSSGPSARRGISASEYSAQLIALRGK</sequence>
<proteinExistence type="predicted"/>
<gene>
    <name evidence="1" type="ORF">GCM10023175_55840</name>
</gene>
<evidence type="ECO:0008006" key="3">
    <source>
        <dbReference type="Google" id="ProtNLM"/>
    </source>
</evidence>
<comment type="caution">
    <text evidence="1">The sequence shown here is derived from an EMBL/GenBank/DDBJ whole genome shotgun (WGS) entry which is preliminary data.</text>
</comment>
<dbReference type="Proteomes" id="UP001501598">
    <property type="component" value="Unassembled WGS sequence"/>
</dbReference>
<protein>
    <recommendedName>
        <fullName evidence="3">Cupin domain-containing protein</fullName>
    </recommendedName>
</protein>
<reference evidence="2" key="1">
    <citation type="journal article" date="2019" name="Int. J. Syst. Evol. Microbiol.">
        <title>The Global Catalogue of Microorganisms (GCM) 10K type strain sequencing project: providing services to taxonomists for standard genome sequencing and annotation.</title>
        <authorList>
            <consortium name="The Broad Institute Genomics Platform"/>
            <consortium name="The Broad Institute Genome Sequencing Center for Infectious Disease"/>
            <person name="Wu L."/>
            <person name="Ma J."/>
        </authorList>
    </citation>
    <scope>NUCLEOTIDE SEQUENCE [LARGE SCALE GENOMIC DNA]</scope>
    <source>
        <strain evidence="2">JCM 17906</strain>
    </source>
</reference>
<name>A0ABP8RZH4_9PSEU</name>
<dbReference type="SUPFAM" id="SSF51182">
    <property type="entry name" value="RmlC-like cupins"/>
    <property type="match status" value="1"/>
</dbReference>